<accession>A0A753SA69</accession>
<protein>
    <submittedName>
        <fullName evidence="1">Uncharacterized protein</fullName>
    </submittedName>
</protein>
<reference evidence="1" key="1">
    <citation type="journal article" date="2018" name="Genome Biol.">
        <title>SKESA: strategic k-mer extension for scrupulous assemblies.</title>
        <authorList>
            <person name="Souvorov A."/>
            <person name="Agarwala R."/>
            <person name="Lipman D.J."/>
        </authorList>
    </citation>
    <scope>NUCLEOTIDE SEQUENCE</scope>
    <source>
        <strain evidence="2">MA.05ba 992-b</strain>
        <strain evidence="1">MA.AU229 st54</strain>
        <strain evidence="3">MA.CK_08/00001351</strain>
    </source>
</reference>
<dbReference type="EMBL" id="DAAXHB010000005">
    <property type="protein sequence ID" value="HAG0975580.1"/>
    <property type="molecule type" value="Genomic_DNA"/>
</dbReference>
<gene>
    <name evidence="1" type="ORF">G5T58_002121</name>
    <name evidence="3" type="ORF">G8O36_004066</name>
    <name evidence="2" type="ORF">G8R26_002517</name>
</gene>
<evidence type="ECO:0000313" key="1">
    <source>
        <dbReference type="EMBL" id="HAF8382002.1"/>
    </source>
</evidence>
<reference evidence="1" key="2">
    <citation type="submission" date="2020-02" db="EMBL/GenBank/DDBJ databases">
        <authorList>
            <consortium name="NCBI Pathogen Detection Project"/>
        </authorList>
    </citation>
    <scope>NUCLEOTIDE SEQUENCE</scope>
    <source>
        <strain evidence="2">MA.05ba 992-b</strain>
        <strain evidence="1">MA.AU229 st54</strain>
        <strain evidence="3">MA.CK_08/00001351</strain>
    </source>
</reference>
<sequence>MFCADFPALNPVSPASLDYLCGINFVVILSPSSSLANETGFNVTVRMLRTNSSLCGYRHRSAIFIAHQPHDLLVLENQDFQEVFPYFQGEKEMVFLGAPYIEYSAFDPACGDVYFIQVY</sequence>
<comment type="caution">
    <text evidence="1">The sequence shown here is derived from an EMBL/GenBank/DDBJ whole genome shotgun (WGS) entry which is preliminary data.</text>
</comment>
<name>A0A753SA69_SALER</name>
<proteinExistence type="predicted"/>
<evidence type="ECO:0000313" key="3">
    <source>
        <dbReference type="EMBL" id="HAG1013531.1"/>
    </source>
</evidence>
<organism evidence="1">
    <name type="scientific">Salmonella enterica</name>
    <name type="common">Salmonella choleraesuis</name>
    <dbReference type="NCBI Taxonomy" id="28901"/>
    <lineage>
        <taxon>Bacteria</taxon>
        <taxon>Pseudomonadati</taxon>
        <taxon>Pseudomonadota</taxon>
        <taxon>Gammaproteobacteria</taxon>
        <taxon>Enterobacterales</taxon>
        <taxon>Enterobacteriaceae</taxon>
        <taxon>Salmonella</taxon>
    </lineage>
</organism>
<evidence type="ECO:0000313" key="2">
    <source>
        <dbReference type="EMBL" id="HAG0975580.1"/>
    </source>
</evidence>
<dbReference type="AlphaFoldDB" id="A0A753SA69"/>
<dbReference type="EMBL" id="DAAWLL010000004">
    <property type="protein sequence ID" value="HAF8382002.1"/>
    <property type="molecule type" value="Genomic_DNA"/>
</dbReference>
<dbReference type="EMBL" id="DAAXHH010000015">
    <property type="protein sequence ID" value="HAG1013531.1"/>
    <property type="molecule type" value="Genomic_DNA"/>
</dbReference>